<dbReference type="InterPro" id="IPR020846">
    <property type="entry name" value="MFS_dom"/>
</dbReference>
<dbReference type="InterPro" id="IPR005829">
    <property type="entry name" value="Sugar_transporter_CS"/>
</dbReference>
<dbReference type="PRINTS" id="PR00171">
    <property type="entry name" value="SUGRTRNSPORT"/>
</dbReference>
<dbReference type="AlphaFoldDB" id="A0A6A6AS17"/>
<feature type="transmembrane region" description="Helical" evidence="8">
    <location>
        <begin position="278"/>
        <end position="297"/>
    </location>
</feature>
<feature type="transmembrane region" description="Helical" evidence="8">
    <location>
        <begin position="342"/>
        <end position="365"/>
    </location>
</feature>
<evidence type="ECO:0000259" key="9">
    <source>
        <dbReference type="PROSITE" id="PS50850"/>
    </source>
</evidence>
<dbReference type="PANTHER" id="PTHR48022:SF64">
    <property type="entry name" value="MAJOR FACILITATOR SUPERFAMILY (MFS) PROFILE DOMAIN-CONTAINING PROTEIN"/>
    <property type="match status" value="1"/>
</dbReference>
<dbReference type="PANTHER" id="PTHR48022">
    <property type="entry name" value="PLASTIDIC GLUCOSE TRANSPORTER 4"/>
    <property type="match status" value="1"/>
</dbReference>
<organism evidence="10 11">
    <name type="scientific">Dothidotthia symphoricarpi CBS 119687</name>
    <dbReference type="NCBI Taxonomy" id="1392245"/>
    <lineage>
        <taxon>Eukaryota</taxon>
        <taxon>Fungi</taxon>
        <taxon>Dikarya</taxon>
        <taxon>Ascomycota</taxon>
        <taxon>Pezizomycotina</taxon>
        <taxon>Dothideomycetes</taxon>
        <taxon>Pleosporomycetidae</taxon>
        <taxon>Pleosporales</taxon>
        <taxon>Dothidotthiaceae</taxon>
        <taxon>Dothidotthia</taxon>
    </lineage>
</organism>
<evidence type="ECO:0000256" key="3">
    <source>
        <dbReference type="ARBA" id="ARBA00022448"/>
    </source>
</evidence>
<dbReference type="Pfam" id="PF00083">
    <property type="entry name" value="Sugar_tr"/>
    <property type="match status" value="1"/>
</dbReference>
<name>A0A6A6AS17_9PLEO</name>
<dbReference type="Gene3D" id="1.20.1250.20">
    <property type="entry name" value="MFS general substrate transporter like domains"/>
    <property type="match status" value="1"/>
</dbReference>
<evidence type="ECO:0000256" key="5">
    <source>
        <dbReference type="ARBA" id="ARBA00022989"/>
    </source>
</evidence>
<evidence type="ECO:0000256" key="8">
    <source>
        <dbReference type="SAM" id="Phobius"/>
    </source>
</evidence>
<evidence type="ECO:0000313" key="11">
    <source>
        <dbReference type="Proteomes" id="UP000799771"/>
    </source>
</evidence>
<feature type="non-terminal residue" evidence="10">
    <location>
        <position position="447"/>
    </location>
</feature>
<accession>A0A6A6AS17</accession>
<feature type="transmembrane region" description="Helical" evidence="8">
    <location>
        <begin position="377"/>
        <end position="398"/>
    </location>
</feature>
<dbReference type="EMBL" id="ML977498">
    <property type="protein sequence ID" value="KAF2134346.1"/>
    <property type="molecule type" value="Genomic_DNA"/>
</dbReference>
<dbReference type="SUPFAM" id="SSF103473">
    <property type="entry name" value="MFS general substrate transporter"/>
    <property type="match status" value="1"/>
</dbReference>
<gene>
    <name evidence="10" type="ORF">P153DRAFT_252426</name>
</gene>
<dbReference type="InterPro" id="IPR005828">
    <property type="entry name" value="MFS_sugar_transport-like"/>
</dbReference>
<evidence type="ECO:0000256" key="2">
    <source>
        <dbReference type="ARBA" id="ARBA00010992"/>
    </source>
</evidence>
<comment type="subcellular location">
    <subcellularLocation>
        <location evidence="1">Membrane</location>
        <topology evidence="1">Multi-pass membrane protein</topology>
    </subcellularLocation>
</comment>
<evidence type="ECO:0000256" key="6">
    <source>
        <dbReference type="ARBA" id="ARBA00023136"/>
    </source>
</evidence>
<proteinExistence type="inferred from homology"/>
<feature type="non-terminal residue" evidence="10">
    <location>
        <position position="1"/>
    </location>
</feature>
<feature type="domain" description="Major facilitator superfamily (MFS) profile" evidence="9">
    <location>
        <begin position="1"/>
        <end position="430"/>
    </location>
</feature>
<feature type="transmembrane region" description="Helical" evidence="8">
    <location>
        <begin position="119"/>
        <end position="144"/>
    </location>
</feature>
<dbReference type="PROSITE" id="PS50850">
    <property type="entry name" value="MFS"/>
    <property type="match status" value="1"/>
</dbReference>
<reference evidence="10" key="1">
    <citation type="journal article" date="2020" name="Stud. Mycol.">
        <title>101 Dothideomycetes genomes: a test case for predicting lifestyles and emergence of pathogens.</title>
        <authorList>
            <person name="Haridas S."/>
            <person name="Albert R."/>
            <person name="Binder M."/>
            <person name="Bloem J."/>
            <person name="Labutti K."/>
            <person name="Salamov A."/>
            <person name="Andreopoulos B."/>
            <person name="Baker S."/>
            <person name="Barry K."/>
            <person name="Bills G."/>
            <person name="Bluhm B."/>
            <person name="Cannon C."/>
            <person name="Castanera R."/>
            <person name="Culley D."/>
            <person name="Daum C."/>
            <person name="Ezra D."/>
            <person name="Gonzalez J."/>
            <person name="Henrissat B."/>
            <person name="Kuo A."/>
            <person name="Liang C."/>
            <person name="Lipzen A."/>
            <person name="Lutzoni F."/>
            <person name="Magnuson J."/>
            <person name="Mondo S."/>
            <person name="Nolan M."/>
            <person name="Ohm R."/>
            <person name="Pangilinan J."/>
            <person name="Park H.-J."/>
            <person name="Ramirez L."/>
            <person name="Alfaro M."/>
            <person name="Sun H."/>
            <person name="Tritt A."/>
            <person name="Yoshinaga Y."/>
            <person name="Zwiers L.-H."/>
            <person name="Turgeon B."/>
            <person name="Goodwin S."/>
            <person name="Spatafora J."/>
            <person name="Crous P."/>
            <person name="Grigoriev I."/>
        </authorList>
    </citation>
    <scope>NUCLEOTIDE SEQUENCE</scope>
    <source>
        <strain evidence="10">CBS 119687</strain>
    </source>
</reference>
<feature type="transmembrane region" description="Helical" evidence="8">
    <location>
        <begin position="238"/>
        <end position="258"/>
    </location>
</feature>
<evidence type="ECO:0000256" key="1">
    <source>
        <dbReference type="ARBA" id="ARBA00004141"/>
    </source>
</evidence>
<keyword evidence="4 8" id="KW-0812">Transmembrane</keyword>
<dbReference type="InterPro" id="IPR036259">
    <property type="entry name" value="MFS_trans_sf"/>
</dbReference>
<feature type="transmembrane region" description="Helical" evidence="8">
    <location>
        <begin position="309"/>
        <end position="330"/>
    </location>
</feature>
<dbReference type="InterPro" id="IPR003663">
    <property type="entry name" value="Sugar/inositol_transpt"/>
</dbReference>
<dbReference type="Proteomes" id="UP000799771">
    <property type="component" value="Unassembled WGS sequence"/>
</dbReference>
<keyword evidence="3 7" id="KW-0813">Transport</keyword>
<feature type="transmembrane region" description="Helical" evidence="8">
    <location>
        <begin position="150"/>
        <end position="171"/>
    </location>
</feature>
<dbReference type="GO" id="GO:0005351">
    <property type="term" value="F:carbohydrate:proton symporter activity"/>
    <property type="evidence" value="ECO:0007669"/>
    <property type="project" value="TreeGrafter"/>
</dbReference>
<dbReference type="GO" id="GO:0016020">
    <property type="term" value="C:membrane"/>
    <property type="evidence" value="ECO:0007669"/>
    <property type="project" value="UniProtKB-SubCell"/>
</dbReference>
<dbReference type="FunFam" id="1.20.1250.20:FF:000134">
    <property type="entry name" value="MFS sugar transporter protein"/>
    <property type="match status" value="1"/>
</dbReference>
<protein>
    <submittedName>
        <fullName evidence="10">Putative hexose carrier protein</fullName>
    </submittedName>
</protein>
<dbReference type="PROSITE" id="PS00216">
    <property type="entry name" value="SUGAR_TRANSPORT_1"/>
    <property type="match status" value="2"/>
</dbReference>
<dbReference type="InterPro" id="IPR050360">
    <property type="entry name" value="MFS_Sugar_Transporters"/>
</dbReference>
<evidence type="ECO:0000256" key="4">
    <source>
        <dbReference type="ARBA" id="ARBA00022692"/>
    </source>
</evidence>
<keyword evidence="6 8" id="KW-0472">Membrane</keyword>
<dbReference type="RefSeq" id="XP_033528733.1">
    <property type="nucleotide sequence ID" value="XM_033662726.1"/>
</dbReference>
<sequence length="447" mass="49042">SATQGYDSSMMNGLLILPSYADYFRVSEGVKSLDVSIVFAGCVVATPFAGWISDKYGRKKAMAITALLAIFGAAIQSAAVHFAMFCVGRFIVGISITTGSACSPNYISEVAHPRHRVFLTGVYGSTWYVGSLLAACITFGSQYIQSTWAWRLPSLLQFIPSILCLVPLPFIPESPRWLIYKDRHDEAKEVLIKYHGNGDPNSTLVALEFEEILQTLEYEKSVQKTSFKALVATRANRWRFGIALAVGIFGQISGNNIISYYLGSALDSAGVTDVPSQLAISIGLSVWNLVCAMIGSAYMDKVGRRPASLFVSGSMGVLLLVNAIITRFYLDSPTTASSAGSVLLIFLFYGCYSLVWTPLAWIYPIEVLSYSLRANGLAAYSGALYLAAFFNTYAIPYAMEWSSWGFYLITALWCLVGEVAIVWFYFPETKGMTLEEVDKIFDGQTHS</sequence>
<dbReference type="OrthoDB" id="6133115at2759"/>
<feature type="transmembrane region" description="Helical" evidence="8">
    <location>
        <begin position="404"/>
        <end position="426"/>
    </location>
</feature>
<feature type="transmembrane region" description="Helical" evidence="8">
    <location>
        <begin position="35"/>
        <end position="52"/>
    </location>
</feature>
<dbReference type="NCBIfam" id="TIGR00879">
    <property type="entry name" value="SP"/>
    <property type="match status" value="1"/>
</dbReference>
<dbReference type="GeneID" id="54403158"/>
<keyword evidence="5 8" id="KW-1133">Transmembrane helix</keyword>
<evidence type="ECO:0000313" key="10">
    <source>
        <dbReference type="EMBL" id="KAF2134346.1"/>
    </source>
</evidence>
<feature type="transmembrane region" description="Helical" evidence="8">
    <location>
        <begin position="64"/>
        <end position="84"/>
    </location>
</feature>
<keyword evidence="11" id="KW-1185">Reference proteome</keyword>
<evidence type="ECO:0000256" key="7">
    <source>
        <dbReference type="RuleBase" id="RU003346"/>
    </source>
</evidence>
<comment type="similarity">
    <text evidence="2 7">Belongs to the major facilitator superfamily. Sugar transporter (TC 2.A.1.1) family.</text>
</comment>